<keyword evidence="2" id="KW-1185">Reference proteome</keyword>
<proteinExistence type="predicted"/>
<dbReference type="InterPro" id="IPR010982">
    <property type="entry name" value="Lambda_DNA-bd_dom_sf"/>
</dbReference>
<name>A0ABT3P787_9ALTE</name>
<comment type="caution">
    <text evidence="1">The sequence shown here is derived from an EMBL/GenBank/DDBJ whole genome shotgun (WGS) entry which is preliminary data.</text>
</comment>
<accession>A0ABT3P787</accession>
<dbReference type="SUPFAM" id="SSF47413">
    <property type="entry name" value="lambda repressor-like DNA-binding domains"/>
    <property type="match status" value="1"/>
</dbReference>
<dbReference type="EMBL" id="JAPFRD010000010">
    <property type="protein sequence ID" value="MCW8108632.1"/>
    <property type="molecule type" value="Genomic_DNA"/>
</dbReference>
<sequence length="102" mass="11369">MQSLSHPPHPGQYFQDKYLLKGKATLTELASAMSISTTMALEFSHGLLDVDYPKAVALGRYTKTSPTLWLALQRDYDEHIADFIKQVESFKPAAMLPLTNVA</sequence>
<gene>
    <name evidence="1" type="ORF">OPS25_09005</name>
</gene>
<dbReference type="RefSeq" id="WP_265617380.1">
    <property type="nucleotide sequence ID" value="NZ_JAPFRD010000010.1"/>
</dbReference>
<dbReference type="Gene3D" id="1.10.260.40">
    <property type="entry name" value="lambda repressor-like DNA-binding domains"/>
    <property type="match status" value="1"/>
</dbReference>
<dbReference type="Proteomes" id="UP001142810">
    <property type="component" value="Unassembled WGS sequence"/>
</dbReference>
<evidence type="ECO:0000313" key="2">
    <source>
        <dbReference type="Proteomes" id="UP001142810"/>
    </source>
</evidence>
<evidence type="ECO:0008006" key="3">
    <source>
        <dbReference type="Google" id="ProtNLM"/>
    </source>
</evidence>
<protein>
    <recommendedName>
        <fullName evidence="3">HTH-type transcriptional regulator YbaQ</fullName>
    </recommendedName>
</protein>
<evidence type="ECO:0000313" key="1">
    <source>
        <dbReference type="EMBL" id="MCW8108632.1"/>
    </source>
</evidence>
<reference evidence="1" key="1">
    <citation type="submission" date="2022-11" db="EMBL/GenBank/DDBJ databases">
        <title>Alteromonas sp. nov., isolated from sea water of the Qingdao.</title>
        <authorList>
            <person name="Wang Q."/>
        </authorList>
    </citation>
    <scope>NUCLEOTIDE SEQUENCE</scope>
    <source>
        <strain evidence="1">ASW11-7</strain>
    </source>
</reference>
<organism evidence="1 2">
    <name type="scientific">Alteromonas aquimaris</name>
    <dbReference type="NCBI Taxonomy" id="2998417"/>
    <lineage>
        <taxon>Bacteria</taxon>
        <taxon>Pseudomonadati</taxon>
        <taxon>Pseudomonadota</taxon>
        <taxon>Gammaproteobacteria</taxon>
        <taxon>Alteromonadales</taxon>
        <taxon>Alteromonadaceae</taxon>
        <taxon>Alteromonas/Salinimonas group</taxon>
        <taxon>Alteromonas</taxon>
    </lineage>
</organism>